<evidence type="ECO:0000256" key="6">
    <source>
        <dbReference type="SAM" id="MobiDB-lite"/>
    </source>
</evidence>
<evidence type="ECO:0000256" key="5">
    <source>
        <dbReference type="ARBA" id="ARBA00023180"/>
    </source>
</evidence>
<keyword evidence="3" id="KW-0677">Repeat</keyword>
<proteinExistence type="predicted"/>
<gene>
    <name evidence="8" type="ORF">SEMRO_52_G030940.1</name>
</gene>
<keyword evidence="7" id="KW-0812">Transmembrane</keyword>
<evidence type="ECO:0000256" key="1">
    <source>
        <dbReference type="ARBA" id="ARBA00004370"/>
    </source>
</evidence>
<dbReference type="GO" id="GO:0016020">
    <property type="term" value="C:membrane"/>
    <property type="evidence" value="ECO:0007669"/>
    <property type="project" value="UniProtKB-SubCell"/>
</dbReference>
<dbReference type="SUPFAM" id="SSF52058">
    <property type="entry name" value="L domain-like"/>
    <property type="match status" value="1"/>
</dbReference>
<reference evidence="8" key="1">
    <citation type="submission" date="2020-06" db="EMBL/GenBank/DDBJ databases">
        <authorList>
            <consortium name="Plant Systems Biology data submission"/>
        </authorList>
    </citation>
    <scope>NUCLEOTIDE SEQUENCE</scope>
    <source>
        <strain evidence="8">D6</strain>
    </source>
</reference>
<keyword evidence="9" id="KW-1185">Reference proteome</keyword>
<dbReference type="InterPro" id="IPR001611">
    <property type="entry name" value="Leu-rich_rpt"/>
</dbReference>
<comment type="caution">
    <text evidence="8">The sequence shown here is derived from an EMBL/GenBank/DDBJ whole genome shotgun (WGS) entry which is preliminary data.</text>
</comment>
<dbReference type="OrthoDB" id="38453at2759"/>
<evidence type="ECO:0000256" key="2">
    <source>
        <dbReference type="ARBA" id="ARBA00022729"/>
    </source>
</evidence>
<feature type="region of interest" description="Disordered" evidence="6">
    <location>
        <begin position="191"/>
        <end position="215"/>
    </location>
</feature>
<keyword evidence="4 7" id="KW-0472">Membrane</keyword>
<keyword evidence="5" id="KW-0325">Glycoprotein</keyword>
<protein>
    <submittedName>
        <fullName evidence="8">Leucine Rich Repeat</fullName>
    </submittedName>
</protein>
<accession>A0A9N8H358</accession>
<sequence length="781" mass="85245">MEDSLVGGNKEDKEFSLMDVVAARIRSHIHTNVDCVSENGNDCHKEEKGEISEDSAEEDDTRFLLELVYKRQHQHQQHADTEIIAEEEPTTPIIRSTQENLVISKLVPLPTEALKDVGLPNRMKMEGRGVEEQAIPRPVVLRREQGLPVSLSYPGAFAVSITGTGTGVMDTVTGTEMQTQDVNATELAVNSTLHESDCDSSDFSSSSQPEEGARNDGLAVASLVVGETNPRDLPQAQNYNEETRREERKQFKSKVLLSVIVLLALIIILLVPILFILVPGKQQSNDALIVPTIAPTEPPSSTAPSQAPSTFTNYVLSLFPLEAVDAISEYPQSPQSRAFEWLLEDSHNLPSYEDSRIKQKLALATLYFATNGDHWYTNTNWLNHSTHECEWFLQPEFARKSTKSQFYDSYLTGDFLEPPPDSPCNSNGMYQHLWLDLNNLVGSLPEELYLLTSLQTLSVGVNDLRGTISTRIGQLTNLEGLVLGRLQLRGTIPSEIGLMKHLYAISLVGNDRLEGFIPSEIWTLTTLDTINLRNNPLLKGTIATEVGLMSALRWLILDDCSIYGSIPTELGKADALDVLYLASNQLSSTIPSELGNLPNLASIQLFGNSLQGTLPTELGMVTSTTMLTLGHNQLSGPLPSELGLLTKMSIALELQGNQFLSGTIPTELGRLTNVLELDLSHTQVSGQIPSELAQLTSLGHLSFANDAISGTVPQELADLEPSLYALKLEGNPLLSGTIAPSLCQINATCIGSAWKTSCEEAQDGLSFDCTGILCGCDCPCF</sequence>
<dbReference type="AlphaFoldDB" id="A0A9N8H358"/>
<evidence type="ECO:0000256" key="4">
    <source>
        <dbReference type="ARBA" id="ARBA00023136"/>
    </source>
</evidence>
<dbReference type="FunFam" id="3.80.10.10:FF:000383">
    <property type="entry name" value="Leucine-rich repeat receptor protein kinase EMS1"/>
    <property type="match status" value="1"/>
</dbReference>
<dbReference type="PANTHER" id="PTHR45974:SF266">
    <property type="entry name" value="LEUCINE-RICH REPEAT RECEPTOR PROTEIN KINASE HPCA1"/>
    <property type="match status" value="1"/>
</dbReference>
<evidence type="ECO:0000256" key="3">
    <source>
        <dbReference type="ARBA" id="ARBA00022737"/>
    </source>
</evidence>
<dbReference type="Gene3D" id="3.80.10.10">
    <property type="entry name" value="Ribonuclease Inhibitor"/>
    <property type="match status" value="3"/>
</dbReference>
<evidence type="ECO:0000313" key="9">
    <source>
        <dbReference type="Proteomes" id="UP001153069"/>
    </source>
</evidence>
<evidence type="ECO:0000313" key="8">
    <source>
        <dbReference type="EMBL" id="CAB9499031.1"/>
    </source>
</evidence>
<keyword evidence="7" id="KW-1133">Transmembrane helix</keyword>
<dbReference type="Proteomes" id="UP001153069">
    <property type="component" value="Unassembled WGS sequence"/>
</dbReference>
<keyword evidence="2" id="KW-0732">Signal</keyword>
<comment type="subcellular location">
    <subcellularLocation>
        <location evidence="1">Membrane</location>
    </subcellularLocation>
</comment>
<dbReference type="EMBL" id="CAICTM010000051">
    <property type="protein sequence ID" value="CAB9499031.1"/>
    <property type="molecule type" value="Genomic_DNA"/>
</dbReference>
<feature type="transmembrane region" description="Helical" evidence="7">
    <location>
        <begin position="255"/>
        <end position="278"/>
    </location>
</feature>
<dbReference type="Pfam" id="PF00560">
    <property type="entry name" value="LRR_1"/>
    <property type="match status" value="2"/>
</dbReference>
<organism evidence="8 9">
    <name type="scientific">Seminavis robusta</name>
    <dbReference type="NCBI Taxonomy" id="568900"/>
    <lineage>
        <taxon>Eukaryota</taxon>
        <taxon>Sar</taxon>
        <taxon>Stramenopiles</taxon>
        <taxon>Ochrophyta</taxon>
        <taxon>Bacillariophyta</taxon>
        <taxon>Bacillariophyceae</taxon>
        <taxon>Bacillariophycidae</taxon>
        <taxon>Naviculales</taxon>
        <taxon>Naviculaceae</taxon>
        <taxon>Seminavis</taxon>
    </lineage>
</organism>
<name>A0A9N8H358_9STRA</name>
<evidence type="ECO:0000256" key="7">
    <source>
        <dbReference type="SAM" id="Phobius"/>
    </source>
</evidence>
<dbReference type="InterPro" id="IPR032675">
    <property type="entry name" value="LRR_dom_sf"/>
</dbReference>
<dbReference type="PANTHER" id="PTHR45974">
    <property type="entry name" value="RECEPTOR-LIKE PROTEIN 55"/>
    <property type="match status" value="1"/>
</dbReference>